<evidence type="ECO:0000313" key="1">
    <source>
        <dbReference type="EMBL" id="BDI30771.1"/>
    </source>
</evidence>
<proteinExistence type="predicted"/>
<sequence>MITLGSIPRETAAERFPFLAARYPGRRAALKEFTHRDPDFVFWIFPDGKLHDAKDSHLRNTPRGYEFILDDEPDYGGFLRGRVATWLDHQLIVVYCREEALAAPGPQLDQFLRRGRAADCHSRERAGGQR</sequence>
<name>A0A402CTD8_9BACT</name>
<evidence type="ECO:0000313" key="2">
    <source>
        <dbReference type="Proteomes" id="UP000287394"/>
    </source>
</evidence>
<organism evidence="1 2">
    <name type="scientific">Capsulimonas corticalis</name>
    <dbReference type="NCBI Taxonomy" id="2219043"/>
    <lineage>
        <taxon>Bacteria</taxon>
        <taxon>Bacillati</taxon>
        <taxon>Armatimonadota</taxon>
        <taxon>Armatimonadia</taxon>
        <taxon>Capsulimonadales</taxon>
        <taxon>Capsulimonadaceae</taxon>
        <taxon>Capsulimonas</taxon>
    </lineage>
</organism>
<dbReference type="RefSeq" id="WP_119320635.1">
    <property type="nucleotide sequence ID" value="NZ_AP025739.1"/>
</dbReference>
<keyword evidence="2" id="KW-1185">Reference proteome</keyword>
<dbReference type="Proteomes" id="UP000287394">
    <property type="component" value="Chromosome"/>
</dbReference>
<dbReference type="OrthoDB" id="7062884at2"/>
<dbReference type="KEGG" id="ccot:CCAX7_28220"/>
<gene>
    <name evidence="1" type="ORF">CCAX7_28220</name>
</gene>
<dbReference type="EMBL" id="AP025739">
    <property type="protein sequence ID" value="BDI30771.1"/>
    <property type="molecule type" value="Genomic_DNA"/>
</dbReference>
<accession>A0A402CTD8</accession>
<dbReference type="AlphaFoldDB" id="A0A402CTD8"/>
<protein>
    <submittedName>
        <fullName evidence="1">Uncharacterized protein</fullName>
    </submittedName>
</protein>
<reference evidence="1 2" key="1">
    <citation type="journal article" date="2019" name="Int. J. Syst. Evol. Microbiol.">
        <title>Capsulimonas corticalis gen. nov., sp. nov., an aerobic capsulated bacterium, of a novel bacterial order, Capsulimonadales ord. nov., of the class Armatimonadia of the phylum Armatimonadetes.</title>
        <authorList>
            <person name="Li J."/>
            <person name="Kudo C."/>
            <person name="Tonouchi A."/>
        </authorList>
    </citation>
    <scope>NUCLEOTIDE SEQUENCE [LARGE SCALE GENOMIC DNA]</scope>
    <source>
        <strain evidence="1 2">AX-7</strain>
    </source>
</reference>